<dbReference type="RefSeq" id="XP_016219537.1">
    <property type="nucleotide sequence ID" value="XM_016374266.1"/>
</dbReference>
<evidence type="ECO:0000313" key="2">
    <source>
        <dbReference type="EMBL" id="KIV87963.1"/>
    </source>
</evidence>
<keyword evidence="3" id="KW-1185">Reference proteome</keyword>
<dbReference type="EMBL" id="KN847527">
    <property type="protein sequence ID" value="KIV87963.1"/>
    <property type="molecule type" value="Genomic_DNA"/>
</dbReference>
<dbReference type="HOGENOM" id="CLU_303267_0_0_1"/>
<organism evidence="2 3">
    <name type="scientific">Exophiala mesophila</name>
    <name type="common">Black yeast-like fungus</name>
    <dbReference type="NCBI Taxonomy" id="212818"/>
    <lineage>
        <taxon>Eukaryota</taxon>
        <taxon>Fungi</taxon>
        <taxon>Dikarya</taxon>
        <taxon>Ascomycota</taxon>
        <taxon>Pezizomycotina</taxon>
        <taxon>Eurotiomycetes</taxon>
        <taxon>Chaetothyriomycetidae</taxon>
        <taxon>Chaetothyriales</taxon>
        <taxon>Herpotrichiellaceae</taxon>
        <taxon>Exophiala</taxon>
    </lineage>
</organism>
<dbReference type="Gene3D" id="3.40.395.10">
    <property type="entry name" value="Adenoviral Proteinase, Chain A"/>
    <property type="match status" value="1"/>
</dbReference>
<proteinExistence type="predicted"/>
<dbReference type="GO" id="GO:0010468">
    <property type="term" value="P:regulation of gene expression"/>
    <property type="evidence" value="ECO:0007669"/>
    <property type="project" value="TreeGrafter"/>
</dbReference>
<dbReference type="Pfam" id="PF02373">
    <property type="entry name" value="JmjC"/>
    <property type="match status" value="1"/>
</dbReference>
<gene>
    <name evidence="2" type="ORF">PV10_09153</name>
</gene>
<reference evidence="2 3" key="1">
    <citation type="submission" date="2015-01" db="EMBL/GenBank/DDBJ databases">
        <title>The Genome Sequence of Exophiala mesophila CBS40295.</title>
        <authorList>
            <consortium name="The Broad Institute Genomics Platform"/>
            <person name="Cuomo C."/>
            <person name="de Hoog S."/>
            <person name="Gorbushina A."/>
            <person name="Stielow B."/>
            <person name="Teixiera M."/>
            <person name="Abouelleil A."/>
            <person name="Chapman S.B."/>
            <person name="Priest M."/>
            <person name="Young S.K."/>
            <person name="Wortman J."/>
            <person name="Nusbaum C."/>
            <person name="Birren B."/>
        </authorList>
    </citation>
    <scope>NUCLEOTIDE SEQUENCE [LARGE SCALE GENOMIC DNA]</scope>
    <source>
        <strain evidence="2 3">CBS 40295</strain>
    </source>
</reference>
<dbReference type="Proteomes" id="UP000054302">
    <property type="component" value="Unassembled WGS sequence"/>
</dbReference>
<sequence length="888" mass="99165">MPSFSGATATIDHQNLIPALISALKDHETNNRSGPNYVVCNLDDVCLPSAVRALNPASPAHRKAIFCITETFMCLRKTILDLQSINILWVGHSVVWLVVASRHTSKLEARIAHELQASPICSQFTRHASLLVSPESLTLWGIPFSIFAQFPGDVVKTDHGVYFQKWSTGPNLQESVSSCEADWLPPPLLPTYCSSCASEVESKRNPEIRERCHTDMVLSIEGSNQPVPGVFGFPGTDELLDHCAYVESERADLAQTNTLEMPGSLSDGTQSSVLDQQTGQDLVDAALNIPENVFAFYDEINLALPQVDICGSQLCEPDQTLEHLNGDLNVVLNVLGDEESVQLPSQEGLTTAVPASPPISLASTEAAAIGTPLPTIMSEMGRPVHDPGLEMFRGAENGSLSGNLAKEIDELIALGLRNVDNLTWFSRNRVSSNDVLLSFKPSTLLHRDAVSETISALADDGDQIVRMEIQQFYQAFSQRQVRESSSWDDIDFIVVPVHEGNRCFLVSADVKNRLIRIHDFKSHEEIVRLLTETDNQWPFEHKALQEVSDNDSGIVVLREVESLVEPGLSIRSDIEALRKRYLLCLLTKILPRDQHFLTPMDPQTSVMSQSFVNTQYPYSPDFQQYLASAIGCEAVLQDLSSMVTSFLEDPPNMRQELGSMVRMYDRGDANSFLATFQKDFSSLFVARRFHSLVATLQAEKKEQHRITDARRKVELRRKLRDGANLMSNSGIKSIATGKKGENAATVAYNRMIQECGPPSQSMREGSSGQLKADTKRRLKEIKYRGDILLRYDHATGPNHPLWTLFPMRAIQCPAAPEILIDPIMYRRLKEPDIKVLVDLFRLTKPKLWDYLPRFQCELIKLLSNDIAEVTVLQEMQQILSTSFEPSYQ</sequence>
<dbReference type="GO" id="GO:0032452">
    <property type="term" value="F:histone demethylase activity"/>
    <property type="evidence" value="ECO:0007669"/>
    <property type="project" value="TreeGrafter"/>
</dbReference>
<evidence type="ECO:0000259" key="1">
    <source>
        <dbReference type="Pfam" id="PF02373"/>
    </source>
</evidence>
<evidence type="ECO:0000313" key="3">
    <source>
        <dbReference type="Proteomes" id="UP000054302"/>
    </source>
</evidence>
<dbReference type="GO" id="GO:0000785">
    <property type="term" value="C:chromatin"/>
    <property type="evidence" value="ECO:0007669"/>
    <property type="project" value="TreeGrafter"/>
</dbReference>
<accession>A0A0D1ZMH5</accession>
<dbReference type="AlphaFoldDB" id="A0A0D1ZMH5"/>
<dbReference type="GeneID" id="27326998"/>
<dbReference type="VEuPathDB" id="FungiDB:PV10_09153"/>
<dbReference type="GO" id="GO:0005634">
    <property type="term" value="C:nucleus"/>
    <property type="evidence" value="ECO:0007669"/>
    <property type="project" value="TreeGrafter"/>
</dbReference>
<feature type="domain" description="JmjC" evidence="1">
    <location>
        <begin position="81"/>
        <end position="176"/>
    </location>
</feature>
<protein>
    <recommendedName>
        <fullName evidence="1">JmjC domain-containing protein</fullName>
    </recommendedName>
</protein>
<dbReference type="PANTHER" id="PTHR10694">
    <property type="entry name" value="LYSINE-SPECIFIC DEMETHYLASE"/>
    <property type="match status" value="1"/>
</dbReference>
<dbReference type="Gene3D" id="2.60.120.650">
    <property type="entry name" value="Cupin"/>
    <property type="match status" value="1"/>
</dbReference>
<dbReference type="OrthoDB" id="1678912at2759"/>
<dbReference type="InterPro" id="IPR003347">
    <property type="entry name" value="JmjC_dom"/>
</dbReference>
<name>A0A0D1ZMH5_EXOME</name>
<dbReference type="STRING" id="212818.A0A0D1ZMH5"/>